<proteinExistence type="predicted"/>
<gene>
    <name evidence="2" type="ORF">B6S08_01075</name>
</gene>
<feature type="transmembrane region" description="Helical" evidence="1">
    <location>
        <begin position="104"/>
        <end position="129"/>
    </location>
</feature>
<dbReference type="Proteomes" id="UP000242757">
    <property type="component" value="Unassembled WGS sequence"/>
</dbReference>
<evidence type="ECO:0000313" key="3">
    <source>
        <dbReference type="Proteomes" id="UP000242757"/>
    </source>
</evidence>
<keyword evidence="1" id="KW-0812">Transmembrane</keyword>
<keyword evidence="1" id="KW-1133">Transmembrane helix</keyword>
<protein>
    <submittedName>
        <fullName evidence="2">Uncharacterized protein</fullName>
    </submittedName>
</protein>
<dbReference type="OrthoDB" id="6106703at2"/>
<keyword evidence="3" id="KW-1185">Reference proteome</keyword>
<accession>A0A233RFI9</accession>
<comment type="caution">
    <text evidence="2">The sequence shown here is derived from an EMBL/GenBank/DDBJ whole genome shotgun (WGS) entry which is preliminary data.</text>
</comment>
<sequence>MGLVLLPLVVAWMAGAVYAVSIWYSIFSGHTPLPYSLAVLMLACAGALAYAWRGLSRFKDRNKVGAFEIPLFLLLNRRAMLVFALAAAVRYFEWDSALLSHGPALSFMLAFATSAGTLAGSLYAGVFVARQGIEITY</sequence>
<evidence type="ECO:0000256" key="1">
    <source>
        <dbReference type="SAM" id="Phobius"/>
    </source>
</evidence>
<organism evidence="2 3">
    <name type="scientific">Oceanimonas doudoroffii</name>
    <dbReference type="NCBI Taxonomy" id="84158"/>
    <lineage>
        <taxon>Bacteria</taxon>
        <taxon>Pseudomonadati</taxon>
        <taxon>Pseudomonadota</taxon>
        <taxon>Gammaproteobacteria</taxon>
        <taxon>Aeromonadales</taxon>
        <taxon>Aeromonadaceae</taxon>
        <taxon>Oceanimonas</taxon>
    </lineage>
</organism>
<name>A0A233RFI9_9GAMM</name>
<dbReference type="EMBL" id="NBIM01000001">
    <property type="protein sequence ID" value="OXY82162.1"/>
    <property type="molecule type" value="Genomic_DNA"/>
</dbReference>
<feature type="transmembrane region" description="Helical" evidence="1">
    <location>
        <begin position="73"/>
        <end position="92"/>
    </location>
</feature>
<reference evidence="2 3" key="1">
    <citation type="submission" date="2017-08" db="EMBL/GenBank/DDBJ databases">
        <title>A Genome Sequence of Oceanimonas doudoroffii ATCC 27123T.</title>
        <authorList>
            <person name="Brennan M.A."/>
            <person name="Maclea K.S."/>
            <person name="Mcclelland W.D."/>
            <person name="Trachtenberg A.M."/>
        </authorList>
    </citation>
    <scope>NUCLEOTIDE SEQUENCE [LARGE SCALE GENOMIC DNA]</scope>
    <source>
        <strain evidence="2 3">ATCC 27123</strain>
    </source>
</reference>
<dbReference type="RefSeq" id="WP_094198941.1">
    <property type="nucleotide sequence ID" value="NZ_NBIM01000001.1"/>
</dbReference>
<dbReference type="AlphaFoldDB" id="A0A233RFI9"/>
<feature type="transmembrane region" description="Helical" evidence="1">
    <location>
        <begin position="35"/>
        <end position="52"/>
    </location>
</feature>
<keyword evidence="1" id="KW-0472">Membrane</keyword>
<evidence type="ECO:0000313" key="2">
    <source>
        <dbReference type="EMBL" id="OXY82162.1"/>
    </source>
</evidence>